<evidence type="ECO:0000313" key="2">
    <source>
        <dbReference type="EMBL" id="KAF4587349.1"/>
    </source>
</evidence>
<keyword evidence="3" id="KW-1185">Reference proteome</keyword>
<dbReference type="InterPro" id="IPR035426">
    <property type="entry name" value="Gemin2/Brr1"/>
</dbReference>
<accession>A0A8H4VDF4</accession>
<dbReference type="Proteomes" id="UP000562929">
    <property type="component" value="Unassembled WGS sequence"/>
</dbReference>
<protein>
    <submittedName>
        <fullName evidence="2">V-snare</fullName>
    </submittedName>
</protein>
<comment type="caution">
    <text evidence="2">The sequence shown here is derived from an EMBL/GenBank/DDBJ whole genome shotgun (WGS) entry which is preliminary data.</text>
</comment>
<name>A0A8H4VDF4_9HYPO</name>
<feature type="compositionally biased region" description="Basic and acidic residues" evidence="1">
    <location>
        <begin position="8"/>
        <end position="23"/>
    </location>
</feature>
<sequence length="450" mass="49286">MSAAAPKRALEHDAHLGHGHVSDSSEGEPSPKRAKNRTGAHPRHHHQSAAIDPTWGQKYVFSGAADASSIPYGDESDFEDDSEAMAYLRDVRCEANGIAHVKVAPTAVIGPQLPDELRTTDEDARDDGPHEPADACAYYDDGAYVAEPGQDEADSGNDGTDLQDVYFASLLDRYRRLRRILHARLPPEADSRLPSSRPTYVSSGRHPSSPTFDVWIDLMSATDPLPLQLALMSKQTVLHLLRLLLQGPFLRRGRSLTERTSRWLWALLARLPDPGEMRRFDVAQVRELGRRAVLLGTSAADMAALRAQLDDANGDVLAACEASDRADDDDAVIIHDDSDRCDDDESYVDTESHDPPPQDQDSESIEMDMSSDTDHDALDAAKTALLARLQSPPPPDKTSAPSEAKQLAFNTRATLDMVLTVVGDFYGQRDLLDFRDPFSRIACDATVGLS</sequence>
<organism evidence="2 3">
    <name type="scientific">Ophiocordyceps camponoti-floridani</name>
    <dbReference type="NCBI Taxonomy" id="2030778"/>
    <lineage>
        <taxon>Eukaryota</taxon>
        <taxon>Fungi</taxon>
        <taxon>Dikarya</taxon>
        <taxon>Ascomycota</taxon>
        <taxon>Pezizomycotina</taxon>
        <taxon>Sordariomycetes</taxon>
        <taxon>Hypocreomycetidae</taxon>
        <taxon>Hypocreales</taxon>
        <taxon>Ophiocordycipitaceae</taxon>
        <taxon>Ophiocordyceps</taxon>
    </lineage>
</organism>
<feature type="region of interest" description="Disordered" evidence="1">
    <location>
        <begin position="1"/>
        <end position="55"/>
    </location>
</feature>
<reference evidence="2 3" key="1">
    <citation type="journal article" date="2020" name="G3 (Bethesda)">
        <title>Genetic Underpinnings of Host Manipulation by Ophiocordyceps as Revealed by Comparative Transcriptomics.</title>
        <authorList>
            <person name="Will I."/>
            <person name="Das B."/>
            <person name="Trinh T."/>
            <person name="Brachmann A."/>
            <person name="Ohm R.A."/>
            <person name="de Bekker C."/>
        </authorList>
    </citation>
    <scope>NUCLEOTIDE SEQUENCE [LARGE SCALE GENOMIC DNA]</scope>
    <source>
        <strain evidence="2 3">EC05</strain>
    </source>
</reference>
<dbReference type="Gene3D" id="1.20.58.1070">
    <property type="match status" value="1"/>
</dbReference>
<dbReference type="Pfam" id="PF04938">
    <property type="entry name" value="SIP1"/>
    <property type="match status" value="1"/>
</dbReference>
<feature type="compositionally biased region" description="Acidic residues" evidence="1">
    <location>
        <begin position="339"/>
        <end position="348"/>
    </location>
</feature>
<proteinExistence type="predicted"/>
<evidence type="ECO:0000256" key="1">
    <source>
        <dbReference type="SAM" id="MobiDB-lite"/>
    </source>
</evidence>
<dbReference type="OrthoDB" id="428895at2759"/>
<dbReference type="GO" id="GO:0000387">
    <property type="term" value="P:spliceosomal snRNP assembly"/>
    <property type="evidence" value="ECO:0007669"/>
    <property type="project" value="InterPro"/>
</dbReference>
<feature type="compositionally biased region" description="Basic and acidic residues" evidence="1">
    <location>
        <begin position="115"/>
        <end position="133"/>
    </location>
</feature>
<dbReference type="EMBL" id="JAACLJ010000004">
    <property type="protein sequence ID" value="KAF4587349.1"/>
    <property type="molecule type" value="Genomic_DNA"/>
</dbReference>
<feature type="compositionally biased region" description="Acidic residues" evidence="1">
    <location>
        <begin position="360"/>
        <end position="371"/>
    </location>
</feature>
<feature type="region of interest" description="Disordered" evidence="1">
    <location>
        <begin position="329"/>
        <end position="371"/>
    </location>
</feature>
<feature type="compositionally biased region" description="Basic residues" evidence="1">
    <location>
        <begin position="32"/>
        <end position="47"/>
    </location>
</feature>
<evidence type="ECO:0000313" key="3">
    <source>
        <dbReference type="Proteomes" id="UP000562929"/>
    </source>
</evidence>
<gene>
    <name evidence="2" type="ORF">GQ602_004042</name>
</gene>
<dbReference type="AlphaFoldDB" id="A0A8H4VDF4"/>
<feature type="region of interest" description="Disordered" evidence="1">
    <location>
        <begin position="113"/>
        <end position="133"/>
    </location>
</feature>